<organism evidence="1 2">
    <name type="scientific">Fusarium decemcellulare</name>
    <dbReference type="NCBI Taxonomy" id="57161"/>
    <lineage>
        <taxon>Eukaryota</taxon>
        <taxon>Fungi</taxon>
        <taxon>Dikarya</taxon>
        <taxon>Ascomycota</taxon>
        <taxon>Pezizomycotina</taxon>
        <taxon>Sordariomycetes</taxon>
        <taxon>Hypocreomycetidae</taxon>
        <taxon>Hypocreales</taxon>
        <taxon>Nectriaceae</taxon>
        <taxon>Fusarium</taxon>
        <taxon>Fusarium decemcellulare species complex</taxon>
    </lineage>
</organism>
<gene>
    <name evidence="1" type="ORF">NM208_g17183</name>
</gene>
<keyword evidence="2" id="KW-1185">Reference proteome</keyword>
<evidence type="ECO:0000313" key="2">
    <source>
        <dbReference type="Proteomes" id="UP001148629"/>
    </source>
</evidence>
<proteinExistence type="predicted"/>
<accession>A0ACC1RC81</accession>
<sequence length="130" mass="14252">MASTFDIYGYDDNPRTRIVKIVAAAEGITLNQSLVVPRKGINKAAYMEVFPLSQGKIPAIEGNGVRITETIAITYPKGASSRFRWHSGTGIPGTPIRQFRQPRAAADPCVLVPTPHPWIHGSRAVQSRRD</sequence>
<dbReference type="Proteomes" id="UP001148629">
    <property type="component" value="Unassembled WGS sequence"/>
</dbReference>
<reference evidence="1" key="1">
    <citation type="submission" date="2022-08" db="EMBL/GenBank/DDBJ databases">
        <title>Genome Sequence of Fusarium decemcellulare.</title>
        <authorList>
            <person name="Buettner E."/>
        </authorList>
    </citation>
    <scope>NUCLEOTIDE SEQUENCE</scope>
    <source>
        <strain evidence="1">Babe19</strain>
    </source>
</reference>
<dbReference type="EMBL" id="JANRMS010005959">
    <property type="protein sequence ID" value="KAJ3500272.1"/>
    <property type="molecule type" value="Genomic_DNA"/>
</dbReference>
<protein>
    <submittedName>
        <fullName evidence="1">Uncharacterized protein</fullName>
    </submittedName>
</protein>
<comment type="caution">
    <text evidence="1">The sequence shown here is derived from an EMBL/GenBank/DDBJ whole genome shotgun (WGS) entry which is preliminary data.</text>
</comment>
<evidence type="ECO:0000313" key="1">
    <source>
        <dbReference type="EMBL" id="KAJ3500272.1"/>
    </source>
</evidence>
<name>A0ACC1RC81_9HYPO</name>